<organism evidence="2 3">
    <name type="scientific">Actinocrispum wychmicini</name>
    <dbReference type="NCBI Taxonomy" id="1213861"/>
    <lineage>
        <taxon>Bacteria</taxon>
        <taxon>Bacillati</taxon>
        <taxon>Actinomycetota</taxon>
        <taxon>Actinomycetes</taxon>
        <taxon>Pseudonocardiales</taxon>
        <taxon>Pseudonocardiaceae</taxon>
        <taxon>Actinocrispum</taxon>
    </lineage>
</organism>
<accession>A0A4R2ILU1</accession>
<gene>
    <name evidence="2" type="ORF">EV192_12160</name>
</gene>
<feature type="signal peptide" evidence="1">
    <location>
        <begin position="1"/>
        <end position="35"/>
    </location>
</feature>
<name>A0A4R2ILU1_9PSEU</name>
<evidence type="ECO:0000313" key="3">
    <source>
        <dbReference type="Proteomes" id="UP000295680"/>
    </source>
</evidence>
<keyword evidence="3" id="KW-1185">Reference proteome</keyword>
<comment type="caution">
    <text evidence="2">The sequence shown here is derived from an EMBL/GenBank/DDBJ whole genome shotgun (WGS) entry which is preliminary data.</text>
</comment>
<protein>
    <submittedName>
        <fullName evidence="2">Uncharacterized protein</fullName>
    </submittedName>
</protein>
<dbReference type="EMBL" id="SLWS01000021">
    <property type="protein sequence ID" value="TCO45296.1"/>
    <property type="molecule type" value="Genomic_DNA"/>
</dbReference>
<reference evidence="2 3" key="1">
    <citation type="submission" date="2019-03" db="EMBL/GenBank/DDBJ databases">
        <title>Genomic Encyclopedia of Type Strains, Phase IV (KMG-IV): sequencing the most valuable type-strain genomes for metagenomic binning, comparative biology and taxonomic classification.</title>
        <authorList>
            <person name="Goeker M."/>
        </authorList>
    </citation>
    <scope>NUCLEOTIDE SEQUENCE [LARGE SCALE GENOMIC DNA]</scope>
    <source>
        <strain evidence="2 3">DSM 45934</strain>
    </source>
</reference>
<sequence length="318" mass="34331">MRISSHTSRFRATRRFGLGLLVACLSIATAVSASATTGRGVDPATAPDSGHSVAGAVYGDAAARRADTAADHFRTSHQRMVDSITDAQPQLARQIHNWWGTFPNGDRVSTGLMATQSVDPSLRLTSRNDFLYTPTMKPANGSCIEVVTVHTSGTPQVWAWDWCRTVGPAVELDVTSSFLSKYTTTVHGLPAYTVRNVKTGASNNTWTASLFNVTTNSWDTLFTSSGTDQSKLAYGWSMFEFYSDVTSSGQVALCRDIARLSFESSSIQVQLNGTWTAATGGNSKWMPSAAPDPRSYGCTPLAFHIVNNNADWVVNQTP</sequence>
<dbReference type="AlphaFoldDB" id="A0A4R2ILU1"/>
<evidence type="ECO:0000313" key="2">
    <source>
        <dbReference type="EMBL" id="TCO45296.1"/>
    </source>
</evidence>
<feature type="chain" id="PRO_5020678489" evidence="1">
    <location>
        <begin position="36"/>
        <end position="318"/>
    </location>
</feature>
<proteinExistence type="predicted"/>
<keyword evidence="1" id="KW-0732">Signal</keyword>
<evidence type="ECO:0000256" key="1">
    <source>
        <dbReference type="SAM" id="SignalP"/>
    </source>
</evidence>
<dbReference type="Proteomes" id="UP000295680">
    <property type="component" value="Unassembled WGS sequence"/>
</dbReference>